<dbReference type="EMBL" id="JABFCT010000008">
    <property type="protein sequence ID" value="KAF5873795.1"/>
    <property type="molecule type" value="Genomic_DNA"/>
</dbReference>
<sequence length="68" mass="7531">MDSFTPLVLEAESNFLQANPDEPAVPLEGPLELKNKHNRGQSFRIRDGNVAPYYISSFSHGPAMTSQI</sequence>
<organism evidence="1 2">
    <name type="scientific">Botrytis fragariae</name>
    <dbReference type="NCBI Taxonomy" id="1964551"/>
    <lineage>
        <taxon>Eukaryota</taxon>
        <taxon>Fungi</taxon>
        <taxon>Dikarya</taxon>
        <taxon>Ascomycota</taxon>
        <taxon>Pezizomycotina</taxon>
        <taxon>Leotiomycetes</taxon>
        <taxon>Helotiales</taxon>
        <taxon>Sclerotiniaceae</taxon>
        <taxon>Botrytis</taxon>
    </lineage>
</organism>
<dbReference type="RefSeq" id="XP_037192741.1">
    <property type="nucleotide sequence ID" value="XM_037335646.1"/>
</dbReference>
<keyword evidence="2" id="KW-1185">Reference proteome</keyword>
<dbReference type="Proteomes" id="UP000531561">
    <property type="component" value="Unassembled WGS sequence"/>
</dbReference>
<dbReference type="AlphaFoldDB" id="A0A8H6EJ43"/>
<accession>A0A8H6EJ43</accession>
<dbReference type="GeneID" id="59259338"/>
<proteinExistence type="predicted"/>
<evidence type="ECO:0000313" key="2">
    <source>
        <dbReference type="Proteomes" id="UP000531561"/>
    </source>
</evidence>
<dbReference type="OrthoDB" id="5386278at2759"/>
<evidence type="ECO:0000313" key="1">
    <source>
        <dbReference type="EMBL" id="KAF5873795.1"/>
    </source>
</evidence>
<reference evidence="1 2" key="1">
    <citation type="journal article" date="2020" name="Phytopathology">
        <title>A high-quality genome resource of Botrytis fragariae, a new and rapidly spreading fungal pathogen causing strawberry gray mold in the U.S.A.</title>
        <authorList>
            <person name="Wu Y."/>
            <person name="Saski C.A."/>
            <person name="Schnabel G."/>
            <person name="Xiao S."/>
            <person name="Hu M."/>
        </authorList>
    </citation>
    <scope>NUCLEOTIDE SEQUENCE [LARGE SCALE GENOMIC DNA]</scope>
    <source>
        <strain evidence="1 2">BVB16</strain>
    </source>
</reference>
<name>A0A8H6EJ43_9HELO</name>
<protein>
    <submittedName>
        <fullName evidence="1">Uncharacterized protein</fullName>
    </submittedName>
</protein>
<gene>
    <name evidence="1" type="ORF">Bfra_005262</name>
</gene>
<comment type="caution">
    <text evidence="1">The sequence shown here is derived from an EMBL/GenBank/DDBJ whole genome shotgun (WGS) entry which is preliminary data.</text>
</comment>